<dbReference type="Pfam" id="PF01497">
    <property type="entry name" value="Peripla_BP_2"/>
    <property type="match status" value="1"/>
</dbReference>
<reference evidence="8" key="1">
    <citation type="journal article" date="2019" name="Int. J. Syst. Evol. Microbiol.">
        <title>The Global Catalogue of Microorganisms (GCM) 10K type strain sequencing project: providing services to taxonomists for standard genome sequencing and annotation.</title>
        <authorList>
            <consortium name="The Broad Institute Genomics Platform"/>
            <consortium name="The Broad Institute Genome Sequencing Center for Infectious Disease"/>
            <person name="Wu L."/>
            <person name="Ma J."/>
        </authorList>
    </citation>
    <scope>NUCLEOTIDE SEQUENCE [LARGE SCALE GENOMIC DNA]</scope>
    <source>
        <strain evidence="8">DT72</strain>
    </source>
</reference>
<dbReference type="Proteomes" id="UP001597286">
    <property type="component" value="Unassembled WGS sequence"/>
</dbReference>
<dbReference type="Gene3D" id="3.40.50.1980">
    <property type="entry name" value="Nitrogenase molybdenum iron protein domain"/>
    <property type="match status" value="2"/>
</dbReference>
<keyword evidence="3" id="KW-0813">Transport</keyword>
<dbReference type="PROSITE" id="PS51257">
    <property type="entry name" value="PROKAR_LIPOPROTEIN"/>
    <property type="match status" value="1"/>
</dbReference>
<evidence type="ECO:0000256" key="2">
    <source>
        <dbReference type="ARBA" id="ARBA00008814"/>
    </source>
</evidence>
<protein>
    <submittedName>
        <fullName evidence="7">Iron-siderophore ABC transporter substrate-binding protein</fullName>
    </submittedName>
</protein>
<accession>A0ABW4P7D3</accession>
<dbReference type="PANTHER" id="PTHR30532:SF24">
    <property type="entry name" value="FERRIC ENTEROBACTIN-BINDING PERIPLASMIC PROTEIN FEPB"/>
    <property type="match status" value="1"/>
</dbReference>
<feature type="domain" description="Fe/B12 periplasmic-binding" evidence="6">
    <location>
        <begin position="58"/>
        <end position="333"/>
    </location>
</feature>
<evidence type="ECO:0000259" key="6">
    <source>
        <dbReference type="PROSITE" id="PS50983"/>
    </source>
</evidence>
<name>A0ABW4P7D3_9NOCA</name>
<feature type="signal peptide" evidence="5">
    <location>
        <begin position="1"/>
        <end position="19"/>
    </location>
</feature>
<evidence type="ECO:0000256" key="5">
    <source>
        <dbReference type="SAM" id="SignalP"/>
    </source>
</evidence>
<feature type="chain" id="PRO_5045772594" evidence="5">
    <location>
        <begin position="20"/>
        <end position="337"/>
    </location>
</feature>
<comment type="subcellular location">
    <subcellularLocation>
        <location evidence="1">Cell envelope</location>
    </subcellularLocation>
</comment>
<gene>
    <name evidence="7" type="ORF">ACFSJG_17550</name>
</gene>
<comment type="caution">
    <text evidence="7">The sequence shown here is derived from an EMBL/GenBank/DDBJ whole genome shotgun (WGS) entry which is preliminary data.</text>
</comment>
<keyword evidence="4 5" id="KW-0732">Signal</keyword>
<sequence>MNRSLLRVGVAALAVTVLAGCSSTSDDTGTTDASGDAHFPVTIDNTFGATTIDARPERLVTMGWNAQDVLYALDLKPVGQPKYAYGADPNGVMPWAQPYFDSGVTTLYEDPATGEPSIETIATLAPDAILAPYEGFDEAYYDQLTELAPTVAYPGGAWQTTWQDQTTIIGKAVGKPDEAQALVDGLGTTLADTAADHPEFAGKTLTVVNLDTANGQANVYLPTDPRVQVLTELGFVNAPGVEALAQDNAEGKFYKSISLENLRDIDADVVVAFGVSGTSDMAANPALAQLSAVGRNSAVVMTDEQTIAALSNVNVLSIPWVLPTIVPELSRAAGNAG</sequence>
<comment type="similarity">
    <text evidence="2">Belongs to the bacterial solute-binding protein 8 family.</text>
</comment>
<dbReference type="RefSeq" id="WP_378486526.1">
    <property type="nucleotide sequence ID" value="NZ_JBHUFB010000013.1"/>
</dbReference>
<organism evidence="7 8">
    <name type="scientific">Rhodococcus gannanensis</name>
    <dbReference type="NCBI Taxonomy" id="1960308"/>
    <lineage>
        <taxon>Bacteria</taxon>
        <taxon>Bacillati</taxon>
        <taxon>Actinomycetota</taxon>
        <taxon>Actinomycetes</taxon>
        <taxon>Mycobacteriales</taxon>
        <taxon>Nocardiaceae</taxon>
        <taxon>Rhodococcus</taxon>
    </lineage>
</organism>
<evidence type="ECO:0000256" key="4">
    <source>
        <dbReference type="ARBA" id="ARBA00022729"/>
    </source>
</evidence>
<evidence type="ECO:0000313" key="8">
    <source>
        <dbReference type="Proteomes" id="UP001597286"/>
    </source>
</evidence>
<proteinExistence type="inferred from homology"/>
<dbReference type="PROSITE" id="PS50983">
    <property type="entry name" value="FE_B12_PBP"/>
    <property type="match status" value="1"/>
</dbReference>
<evidence type="ECO:0000256" key="1">
    <source>
        <dbReference type="ARBA" id="ARBA00004196"/>
    </source>
</evidence>
<evidence type="ECO:0000256" key="3">
    <source>
        <dbReference type="ARBA" id="ARBA00022448"/>
    </source>
</evidence>
<dbReference type="PANTHER" id="PTHR30532">
    <property type="entry name" value="IRON III DICITRATE-BINDING PERIPLASMIC PROTEIN"/>
    <property type="match status" value="1"/>
</dbReference>
<keyword evidence="8" id="KW-1185">Reference proteome</keyword>
<dbReference type="InterPro" id="IPR002491">
    <property type="entry name" value="ABC_transptr_periplasmic_BD"/>
</dbReference>
<dbReference type="InterPro" id="IPR051313">
    <property type="entry name" value="Bact_iron-sidero_bind"/>
</dbReference>
<evidence type="ECO:0000313" key="7">
    <source>
        <dbReference type="EMBL" id="MFD1814023.1"/>
    </source>
</evidence>
<dbReference type="CDD" id="cd01146">
    <property type="entry name" value="FhuD"/>
    <property type="match status" value="1"/>
</dbReference>
<dbReference type="SUPFAM" id="SSF53807">
    <property type="entry name" value="Helical backbone' metal receptor"/>
    <property type="match status" value="1"/>
</dbReference>
<dbReference type="EMBL" id="JBHUFB010000013">
    <property type="protein sequence ID" value="MFD1814023.1"/>
    <property type="molecule type" value="Genomic_DNA"/>
</dbReference>